<sequence length="248" mass="26978">MNFLQSGISCLFIGVISFSVFAEGNNTPQVNGVGLGVTRVIYPSSSKGVTLRVDNSTDFPFLVKSTVLDENRHEGAAFIVTPPLFRLDGGQRNTLQITRTGGDFPGDRESMNWLCVQSISPEADSVWAGGKKEGAGPDKISASMRLLPSSCIKLLVRPGVIKGNPVDVADKVSWSISGKTVMASNPTPFYMNIGHVDFNGKKITMERSYIPPFSEEKFISPVNEIRGTVKWTVIGDYGEEREKIATVK</sequence>
<dbReference type="SUPFAM" id="SSF49354">
    <property type="entry name" value="PapD-like"/>
    <property type="match status" value="1"/>
</dbReference>
<dbReference type="Gene3D" id="2.60.40.10">
    <property type="entry name" value="Immunoglobulins"/>
    <property type="match status" value="2"/>
</dbReference>
<dbReference type="InterPro" id="IPR036316">
    <property type="entry name" value="Pili_assmbl_chap_C_dom_sf"/>
</dbReference>
<keyword evidence="3 7" id="KW-0732">Signal</keyword>
<evidence type="ECO:0000256" key="2">
    <source>
        <dbReference type="ARBA" id="ARBA00007399"/>
    </source>
</evidence>
<comment type="similarity">
    <text evidence="2">Belongs to the periplasmic pilus chaperone family.</text>
</comment>
<comment type="subcellular location">
    <subcellularLocation>
        <location evidence="1">Periplasm</location>
    </subcellularLocation>
</comment>
<gene>
    <name evidence="10" type="ORF">CWK15_14030</name>
</gene>
<dbReference type="GO" id="GO:0071555">
    <property type="term" value="P:cell wall organization"/>
    <property type="evidence" value="ECO:0007669"/>
    <property type="project" value="InterPro"/>
</dbReference>
<feature type="domain" description="Pili assembly chaperone N-terminal" evidence="8">
    <location>
        <begin position="32"/>
        <end position="159"/>
    </location>
</feature>
<dbReference type="InterPro" id="IPR008962">
    <property type="entry name" value="PapD-like_sf"/>
</dbReference>
<evidence type="ECO:0000256" key="6">
    <source>
        <dbReference type="ARBA" id="ARBA00023319"/>
    </source>
</evidence>
<feature type="domain" description="Pili assembly chaperone C-terminal" evidence="9">
    <location>
        <begin position="184"/>
        <end position="240"/>
    </location>
</feature>
<dbReference type="InterPro" id="IPR016147">
    <property type="entry name" value="Pili_assmbl_chaperone_N"/>
</dbReference>
<dbReference type="GO" id="GO:0030288">
    <property type="term" value="C:outer membrane-bounded periplasmic space"/>
    <property type="evidence" value="ECO:0007669"/>
    <property type="project" value="InterPro"/>
</dbReference>
<comment type="caution">
    <text evidence="10">The sequence shown here is derived from an EMBL/GenBank/DDBJ whole genome shotgun (WGS) entry which is preliminary data.</text>
</comment>
<protein>
    <submittedName>
        <fullName evidence="10">Fimbria/pilus periplasmic chaperone</fullName>
    </submittedName>
</protein>
<dbReference type="InterPro" id="IPR050643">
    <property type="entry name" value="Periplasmic_pilus_chap"/>
</dbReference>
<feature type="signal peptide" evidence="7">
    <location>
        <begin position="1"/>
        <end position="22"/>
    </location>
</feature>
<evidence type="ECO:0000256" key="4">
    <source>
        <dbReference type="ARBA" id="ARBA00022764"/>
    </source>
</evidence>
<proteinExistence type="inferred from homology"/>
<evidence type="ECO:0000256" key="7">
    <source>
        <dbReference type="SAM" id="SignalP"/>
    </source>
</evidence>
<dbReference type="PANTHER" id="PTHR30251">
    <property type="entry name" value="PILUS ASSEMBLY CHAPERONE"/>
    <property type="match status" value="1"/>
</dbReference>
<feature type="chain" id="PRO_5026008312" evidence="7">
    <location>
        <begin position="23"/>
        <end position="248"/>
    </location>
</feature>
<evidence type="ECO:0000256" key="3">
    <source>
        <dbReference type="ARBA" id="ARBA00022729"/>
    </source>
</evidence>
<dbReference type="AlphaFoldDB" id="A0A5V4Z4M8"/>
<keyword evidence="5" id="KW-0143">Chaperone</keyword>
<name>A0A5V4Z4M8_SALER</name>
<dbReference type="InterPro" id="IPR016148">
    <property type="entry name" value="Pili_assmbl_chaperone_C"/>
</dbReference>
<dbReference type="InterPro" id="IPR013783">
    <property type="entry name" value="Ig-like_fold"/>
</dbReference>
<organism evidence="10">
    <name type="scientific">Salmonella enterica</name>
    <name type="common">Salmonella choleraesuis</name>
    <dbReference type="NCBI Taxonomy" id="28901"/>
    <lineage>
        <taxon>Bacteria</taxon>
        <taxon>Pseudomonadati</taxon>
        <taxon>Pseudomonadota</taxon>
        <taxon>Gammaproteobacteria</taxon>
        <taxon>Enterobacterales</taxon>
        <taxon>Enterobacteriaceae</taxon>
        <taxon>Salmonella</taxon>
    </lineage>
</organism>
<dbReference type="Pfam" id="PF02753">
    <property type="entry name" value="PapD_C"/>
    <property type="match status" value="1"/>
</dbReference>
<dbReference type="SUPFAM" id="SSF49584">
    <property type="entry name" value="Periplasmic chaperone C-domain"/>
    <property type="match status" value="1"/>
</dbReference>
<dbReference type="EMBL" id="AAHBYH010000011">
    <property type="protein sequence ID" value="EBU3912551.1"/>
    <property type="molecule type" value="Genomic_DNA"/>
</dbReference>
<evidence type="ECO:0000259" key="9">
    <source>
        <dbReference type="Pfam" id="PF02753"/>
    </source>
</evidence>
<evidence type="ECO:0000313" key="10">
    <source>
        <dbReference type="EMBL" id="EBU3912551.1"/>
    </source>
</evidence>
<keyword evidence="6" id="KW-0393">Immunoglobulin domain</keyword>
<accession>A0A5V4Z4M8</accession>
<evidence type="ECO:0000256" key="5">
    <source>
        <dbReference type="ARBA" id="ARBA00023186"/>
    </source>
</evidence>
<reference evidence="10" key="1">
    <citation type="submission" date="2018-07" db="EMBL/GenBank/DDBJ databases">
        <authorList>
            <consortium name="PulseNet: The National Subtyping Network for Foodborne Disease Surveillance"/>
            <person name="Tarr C.L."/>
            <person name="Trees E."/>
            <person name="Katz L.S."/>
            <person name="Carleton-Romer H.A."/>
            <person name="Stroika S."/>
            <person name="Kucerova Z."/>
            <person name="Roache K.F."/>
            <person name="Sabol A.L."/>
            <person name="Besser J."/>
            <person name="Gerner-Smidt P."/>
        </authorList>
    </citation>
    <scope>NUCLEOTIDE SEQUENCE</scope>
    <source>
        <strain evidence="10">PNUSAS029138</strain>
    </source>
</reference>
<evidence type="ECO:0000256" key="1">
    <source>
        <dbReference type="ARBA" id="ARBA00004418"/>
    </source>
</evidence>
<dbReference type="PANTHER" id="PTHR30251:SF9">
    <property type="entry name" value="CHAPERONE PROTEIN CAF1M"/>
    <property type="match status" value="1"/>
</dbReference>
<dbReference type="Pfam" id="PF00345">
    <property type="entry name" value="PapD_N"/>
    <property type="match status" value="1"/>
</dbReference>
<evidence type="ECO:0000259" key="8">
    <source>
        <dbReference type="Pfam" id="PF00345"/>
    </source>
</evidence>
<dbReference type="PRINTS" id="PR00969">
    <property type="entry name" value="CHAPERONPILI"/>
</dbReference>
<dbReference type="InterPro" id="IPR001829">
    <property type="entry name" value="Pili_assmbl_chaperone_bac"/>
</dbReference>
<keyword evidence="4" id="KW-0574">Periplasm</keyword>